<evidence type="ECO:0000313" key="2">
    <source>
        <dbReference type="EMBL" id="MBB5985730.1"/>
    </source>
</evidence>
<dbReference type="Proteomes" id="UP001138540">
    <property type="component" value="Unassembled WGS sequence"/>
</dbReference>
<protein>
    <submittedName>
        <fullName evidence="2">Uncharacterized protein (TIGR02391 family)</fullName>
    </submittedName>
</protein>
<sequence>MTTLASLIPDEDLLLTLPPEEIGTHLLKLAAQNQQNGMFSLGGIAGPDRLFGNGFSPMAGPTYSRSQAAEVELAVAEAWLWLQNNGLIMPAAQPNATFHRLTRRGRELANNGIRMKDFLAATRFPRHLLHPSIADQVWGQLAQGEHAVAVFMAFRAVEEAVRNAAGFASHEHGVAMIRRAFHKDSGPLSRDTDPEAEREALMSLFAGAIGSYKNPHSHRTVELTDPAEAQEMVLLASHLLRIVDARTYVGK</sequence>
<comment type="caution">
    <text evidence="2">The sequence shown here is derived from an EMBL/GenBank/DDBJ whole genome shotgun (WGS) entry which is preliminary data.</text>
</comment>
<dbReference type="Pfam" id="PF09509">
    <property type="entry name" value="Hypoth_Ymh"/>
    <property type="match status" value="1"/>
</dbReference>
<dbReference type="NCBIfam" id="TIGR02391">
    <property type="entry name" value="hypoth_ymh"/>
    <property type="match status" value="1"/>
</dbReference>
<gene>
    <name evidence="2" type="ORF">HNP60_001704</name>
</gene>
<dbReference type="RefSeq" id="WP_184152421.1">
    <property type="nucleotide sequence ID" value="NZ_JACHKA010000001.1"/>
</dbReference>
<feature type="domain" description="Conserved hypothetical protein CHP02391" evidence="1">
    <location>
        <begin position="129"/>
        <end position="242"/>
    </location>
</feature>
<name>A0ABR6NEN2_9SPHN</name>
<dbReference type="EMBL" id="JACHKA010000001">
    <property type="protein sequence ID" value="MBB5985730.1"/>
    <property type="molecule type" value="Genomic_DNA"/>
</dbReference>
<accession>A0ABR6NEN2</accession>
<reference evidence="2 3" key="1">
    <citation type="submission" date="2020-08" db="EMBL/GenBank/DDBJ databases">
        <title>Exploring microbial biodiversity for novel pathways involved in the catabolism of aromatic compounds derived from lignin.</title>
        <authorList>
            <person name="Elkins J."/>
        </authorList>
    </citation>
    <scope>NUCLEOTIDE SEQUENCE [LARGE SCALE GENOMIC DNA]</scope>
    <source>
        <strain evidence="2 3">B1D3A</strain>
    </source>
</reference>
<keyword evidence="3" id="KW-1185">Reference proteome</keyword>
<evidence type="ECO:0000259" key="1">
    <source>
        <dbReference type="Pfam" id="PF09509"/>
    </source>
</evidence>
<dbReference type="InterPro" id="IPR012654">
    <property type="entry name" value="CHP02391"/>
</dbReference>
<proteinExistence type="predicted"/>
<evidence type="ECO:0000313" key="3">
    <source>
        <dbReference type="Proteomes" id="UP001138540"/>
    </source>
</evidence>
<organism evidence="2 3">
    <name type="scientific">Sphingobium lignivorans</name>
    <dbReference type="NCBI Taxonomy" id="2735886"/>
    <lineage>
        <taxon>Bacteria</taxon>
        <taxon>Pseudomonadati</taxon>
        <taxon>Pseudomonadota</taxon>
        <taxon>Alphaproteobacteria</taxon>
        <taxon>Sphingomonadales</taxon>
        <taxon>Sphingomonadaceae</taxon>
        <taxon>Sphingobium</taxon>
    </lineage>
</organism>